<dbReference type="GO" id="GO:0006508">
    <property type="term" value="P:proteolysis"/>
    <property type="evidence" value="ECO:0007669"/>
    <property type="project" value="InterPro"/>
</dbReference>
<dbReference type="PRINTS" id="PR00705">
    <property type="entry name" value="PAPAIN"/>
</dbReference>
<dbReference type="PROSITE" id="PS50958">
    <property type="entry name" value="SMB_2"/>
    <property type="match status" value="1"/>
</dbReference>
<feature type="domain" description="SMB" evidence="4">
    <location>
        <begin position="49"/>
        <end position="96"/>
    </location>
</feature>
<protein>
    <recommendedName>
        <fullName evidence="4">SMB domain-containing protein</fullName>
    </recommendedName>
</protein>
<accession>A0A0L8FKT3</accession>
<dbReference type="SMART" id="SM00201">
    <property type="entry name" value="SO"/>
    <property type="match status" value="1"/>
</dbReference>
<comment type="similarity">
    <text evidence="1">Belongs to the peptidase C1 family.</text>
</comment>
<sequence>MSAGFVFRCLAMFLLLVLVLNPFGCDSLPRQPDWSDEDLARKWCQIRRGEQCCRGRNDECTVPMHGTLCYCDDFCNSTALDCCPDFWSFCMGTRPPWGYFTTTTTTTPRTDIPDEPGSGDINQCYKNGRFYDVGESVKDNCNECICQDDHPFSDHVSWSCTSHVCLMRRDMVETVNYGQYGWKASNYSFLHGLTLADGIKYRLGTFQPSNQVFSMSALKSHHEDSLPESFDSRQRWPGLISDIRDQGDCGSSWAVSTAAIASDRLAIGSNGRLVQTISPQHLLSCVGGSNNSCEGGNIDQAWGFLRRYGGVTEDCYPYQARTDQCTIPKQTSPDICPSGRVFKEHMKFKMTPPYRIRNDEHTIKKQIYENGPVQAIFNVKEDFFVYRSGVYRHVNTVSNLPQSYHQTGSHSIRIIGWGVDYSNGFRTKYWLCANSWGPNWGEKGYFRILRGENECNIESFVISAWPHLPQRIHRYQLVRKRRSLDENTVKEILFGTRNK</sequence>
<dbReference type="InterPro" id="IPR000668">
    <property type="entry name" value="Peptidase_C1A_C"/>
</dbReference>
<evidence type="ECO:0000256" key="2">
    <source>
        <dbReference type="ARBA" id="ARBA00023157"/>
    </source>
</evidence>
<gene>
    <name evidence="5" type="ORF">OCBIM_22015964mg</name>
</gene>
<dbReference type="OMA" id="AEIYHSG"/>
<keyword evidence="3" id="KW-0732">Signal</keyword>
<dbReference type="InterPro" id="IPR013128">
    <property type="entry name" value="Peptidase_C1A"/>
</dbReference>
<dbReference type="EMBL" id="KQ429629">
    <property type="protein sequence ID" value="KOF65299.1"/>
    <property type="molecule type" value="Genomic_DNA"/>
</dbReference>
<dbReference type="InterPro" id="IPR001212">
    <property type="entry name" value="Somatomedin_B_dom"/>
</dbReference>
<dbReference type="PROSITE" id="PS00640">
    <property type="entry name" value="THIOL_PROTEASE_ASN"/>
    <property type="match status" value="1"/>
</dbReference>
<dbReference type="PROSITE" id="PS00524">
    <property type="entry name" value="SMB_1"/>
    <property type="match status" value="1"/>
</dbReference>
<feature type="signal peptide" evidence="3">
    <location>
        <begin position="1"/>
        <end position="27"/>
    </location>
</feature>
<dbReference type="PANTHER" id="PTHR12411">
    <property type="entry name" value="CYSTEINE PROTEASE FAMILY C1-RELATED"/>
    <property type="match status" value="1"/>
</dbReference>
<name>A0A0L8FKT3_OCTBM</name>
<dbReference type="SUPFAM" id="SSF54001">
    <property type="entry name" value="Cysteine proteinases"/>
    <property type="match status" value="1"/>
</dbReference>
<feature type="chain" id="PRO_5018627262" description="SMB domain-containing protein" evidence="3">
    <location>
        <begin position="28"/>
        <end position="499"/>
    </location>
</feature>
<dbReference type="InterPro" id="IPR025661">
    <property type="entry name" value="Pept_asp_AS"/>
</dbReference>
<dbReference type="Pfam" id="PF00112">
    <property type="entry name" value="Peptidase_C1"/>
    <property type="match status" value="1"/>
</dbReference>
<dbReference type="InterPro" id="IPR038765">
    <property type="entry name" value="Papain-like_cys_pep_sf"/>
</dbReference>
<evidence type="ECO:0000256" key="1">
    <source>
        <dbReference type="ARBA" id="ARBA00008455"/>
    </source>
</evidence>
<organism evidence="5">
    <name type="scientific">Octopus bimaculoides</name>
    <name type="common">California two-spotted octopus</name>
    <dbReference type="NCBI Taxonomy" id="37653"/>
    <lineage>
        <taxon>Eukaryota</taxon>
        <taxon>Metazoa</taxon>
        <taxon>Spiralia</taxon>
        <taxon>Lophotrochozoa</taxon>
        <taxon>Mollusca</taxon>
        <taxon>Cephalopoda</taxon>
        <taxon>Coleoidea</taxon>
        <taxon>Octopodiformes</taxon>
        <taxon>Octopoda</taxon>
        <taxon>Incirrata</taxon>
        <taxon>Octopodidae</taxon>
        <taxon>Octopus</taxon>
    </lineage>
</organism>
<evidence type="ECO:0000313" key="5">
    <source>
        <dbReference type="EMBL" id="KOF65299.1"/>
    </source>
</evidence>
<evidence type="ECO:0000256" key="3">
    <source>
        <dbReference type="SAM" id="SignalP"/>
    </source>
</evidence>
<dbReference type="AlphaFoldDB" id="A0A0L8FKT3"/>
<dbReference type="PROSITE" id="PS00639">
    <property type="entry name" value="THIOL_PROTEASE_HIS"/>
    <property type="match status" value="1"/>
</dbReference>
<dbReference type="KEGG" id="obi:106882701"/>
<evidence type="ECO:0000259" key="4">
    <source>
        <dbReference type="PROSITE" id="PS50958"/>
    </source>
</evidence>
<reference evidence="5" key="1">
    <citation type="submission" date="2015-07" db="EMBL/GenBank/DDBJ databases">
        <title>MeaNS - Measles Nucleotide Surveillance Program.</title>
        <authorList>
            <person name="Tran T."/>
            <person name="Druce J."/>
        </authorList>
    </citation>
    <scope>NUCLEOTIDE SEQUENCE</scope>
    <source>
        <strain evidence="5">UCB-OBI-ISO-001</strain>
        <tissue evidence="5">Gonad</tissue>
    </source>
</reference>
<dbReference type="SMART" id="SM00645">
    <property type="entry name" value="Pept_C1"/>
    <property type="match status" value="1"/>
</dbReference>
<dbReference type="OrthoDB" id="3789175at2759"/>
<keyword evidence="2" id="KW-1015">Disulfide bond</keyword>
<dbReference type="CDD" id="cd02620">
    <property type="entry name" value="Peptidase_C1A_CathepsinB"/>
    <property type="match status" value="1"/>
</dbReference>
<dbReference type="STRING" id="37653.A0A0L8FKT3"/>
<dbReference type="InterPro" id="IPR025660">
    <property type="entry name" value="Pept_his_AS"/>
</dbReference>
<dbReference type="GO" id="GO:0008234">
    <property type="term" value="F:cysteine-type peptidase activity"/>
    <property type="evidence" value="ECO:0007669"/>
    <property type="project" value="InterPro"/>
</dbReference>
<dbReference type="Gene3D" id="3.90.70.10">
    <property type="entry name" value="Cysteine proteinases"/>
    <property type="match status" value="1"/>
</dbReference>
<proteinExistence type="inferred from homology"/>